<keyword evidence="3" id="KW-1185">Reference proteome</keyword>
<sequence length="439" mass="47173">MEATDRPRESGLASLPRLACRVNLAIWVPFRDCQPGPPLRSTAGLIYHAQRPAVKIARRTSYCATAMTRSAPPIPSLSVSASSRPQLYSYKRTSARATKEKNSVEKDGRLLQRRHRGRDAGAVKPRRDRSRRHQEDLAPRMGILLLRRRRSDLQEAQQPGLQSHLAAATGLHRLHQVRHPHHAARPPARNPAVRLPRSDGTTRPPRRRERDRARDRPLRGAASDLELRIDDPSADHRGRSARAEVRLAAVREPEAGDEREDAREDQRDGRPDGVRVPDARLARAGQAGGSLPAGRGSAEAGGCAGVDGARGDGAGSDVERDAGVAGAAYQAADYPEGHSDARGRVPGDAVCAASAGDHSEQPRGAEFGHGAAGGAHAAGDPEVLPGVLQAEIATCMRLLGVEKISELGPQYVNSKAVELDIFDGPGGTEELRSWAKAHL</sequence>
<feature type="region of interest" description="Disordered" evidence="1">
    <location>
        <begin position="177"/>
        <end position="279"/>
    </location>
</feature>
<feature type="region of interest" description="Disordered" evidence="1">
    <location>
        <begin position="352"/>
        <end position="376"/>
    </location>
</feature>
<gene>
    <name evidence="2" type="ORF">BP6252_10125</name>
</gene>
<feature type="compositionally biased region" description="Basic and acidic residues" evidence="1">
    <location>
        <begin position="208"/>
        <end position="218"/>
    </location>
</feature>
<dbReference type="Proteomes" id="UP000256645">
    <property type="component" value="Unassembled WGS sequence"/>
</dbReference>
<name>A0A3D8QXS2_9HELO</name>
<dbReference type="AlphaFoldDB" id="A0A3D8QXS2"/>
<feature type="region of interest" description="Disordered" evidence="1">
    <location>
        <begin position="93"/>
        <end position="136"/>
    </location>
</feature>
<accession>A0A3D8QXS2</accession>
<comment type="caution">
    <text evidence="2">The sequence shown here is derived from an EMBL/GenBank/DDBJ whole genome shotgun (WGS) entry which is preliminary data.</text>
</comment>
<dbReference type="STRING" id="1849047.A0A3D8QXS2"/>
<proteinExistence type="predicted"/>
<evidence type="ECO:0000256" key="1">
    <source>
        <dbReference type="SAM" id="MobiDB-lite"/>
    </source>
</evidence>
<protein>
    <submittedName>
        <fullName evidence="2">Uncharacterized protein</fullName>
    </submittedName>
</protein>
<evidence type="ECO:0000313" key="2">
    <source>
        <dbReference type="EMBL" id="RDW66490.1"/>
    </source>
</evidence>
<reference evidence="2 3" key="1">
    <citation type="journal article" date="2018" name="IMA Fungus">
        <title>IMA Genome-F 9: Draft genome sequence of Annulohypoxylon stygium, Aspergillus mulundensis, Berkeleyomyces basicola (syn. Thielaviopsis basicola), Ceratocystis smalleyi, two Cercospora beticola strains, Coleophoma cylindrospora, Fusarium fracticaudum, Phialophora cf. hyalina, and Morchella septimelata.</title>
        <authorList>
            <person name="Wingfield B.D."/>
            <person name="Bills G.F."/>
            <person name="Dong Y."/>
            <person name="Huang W."/>
            <person name="Nel W.J."/>
            <person name="Swalarsk-Parry B.S."/>
            <person name="Vaghefi N."/>
            <person name="Wilken P.M."/>
            <person name="An Z."/>
            <person name="de Beer Z.W."/>
            <person name="De Vos L."/>
            <person name="Chen L."/>
            <person name="Duong T.A."/>
            <person name="Gao Y."/>
            <person name="Hammerbacher A."/>
            <person name="Kikkert J.R."/>
            <person name="Li Y."/>
            <person name="Li H."/>
            <person name="Li K."/>
            <person name="Li Q."/>
            <person name="Liu X."/>
            <person name="Ma X."/>
            <person name="Naidoo K."/>
            <person name="Pethybridge S.J."/>
            <person name="Sun J."/>
            <person name="Steenkamp E.T."/>
            <person name="van der Nest M.A."/>
            <person name="van Wyk S."/>
            <person name="Wingfield M.J."/>
            <person name="Xiong C."/>
            <person name="Yue Q."/>
            <person name="Zhang X."/>
        </authorList>
    </citation>
    <scope>NUCLEOTIDE SEQUENCE [LARGE SCALE GENOMIC DNA]</scope>
    <source>
        <strain evidence="2 3">BP6252</strain>
    </source>
</reference>
<evidence type="ECO:0000313" key="3">
    <source>
        <dbReference type="Proteomes" id="UP000256645"/>
    </source>
</evidence>
<dbReference type="EMBL" id="PDLM01000011">
    <property type="protein sequence ID" value="RDW66490.1"/>
    <property type="molecule type" value="Genomic_DNA"/>
</dbReference>
<feature type="compositionally biased region" description="Low complexity" evidence="1">
    <location>
        <begin position="185"/>
        <end position="203"/>
    </location>
</feature>
<feature type="compositionally biased region" description="Basic and acidic residues" evidence="1">
    <location>
        <begin position="97"/>
        <end position="110"/>
    </location>
</feature>
<organism evidence="2 3">
    <name type="scientific">Coleophoma cylindrospora</name>
    <dbReference type="NCBI Taxonomy" id="1849047"/>
    <lineage>
        <taxon>Eukaryota</taxon>
        <taxon>Fungi</taxon>
        <taxon>Dikarya</taxon>
        <taxon>Ascomycota</taxon>
        <taxon>Pezizomycotina</taxon>
        <taxon>Leotiomycetes</taxon>
        <taxon>Helotiales</taxon>
        <taxon>Dermateaceae</taxon>
        <taxon>Coleophoma</taxon>
    </lineage>
</organism>
<feature type="compositionally biased region" description="Basic and acidic residues" evidence="1">
    <location>
        <begin position="225"/>
        <end position="279"/>
    </location>
</feature>